<name>A0AAV0Y8Z7_9HEMI</name>
<accession>A0AAV0Y8Z7</accession>
<organism evidence="1 2">
    <name type="scientific">Macrosiphum euphorbiae</name>
    <name type="common">potato aphid</name>
    <dbReference type="NCBI Taxonomy" id="13131"/>
    <lineage>
        <taxon>Eukaryota</taxon>
        <taxon>Metazoa</taxon>
        <taxon>Ecdysozoa</taxon>
        <taxon>Arthropoda</taxon>
        <taxon>Hexapoda</taxon>
        <taxon>Insecta</taxon>
        <taxon>Pterygota</taxon>
        <taxon>Neoptera</taxon>
        <taxon>Paraneoptera</taxon>
        <taxon>Hemiptera</taxon>
        <taxon>Sternorrhyncha</taxon>
        <taxon>Aphidomorpha</taxon>
        <taxon>Aphidoidea</taxon>
        <taxon>Aphididae</taxon>
        <taxon>Macrosiphini</taxon>
        <taxon>Macrosiphum</taxon>
    </lineage>
</organism>
<dbReference type="Gene3D" id="3.30.420.10">
    <property type="entry name" value="Ribonuclease H-like superfamily/Ribonuclease H"/>
    <property type="match status" value="1"/>
</dbReference>
<dbReference type="InterPro" id="IPR036397">
    <property type="entry name" value="RNaseH_sf"/>
</dbReference>
<dbReference type="EMBL" id="CARXXK010001361">
    <property type="protein sequence ID" value="CAI6375776.1"/>
    <property type="molecule type" value="Genomic_DNA"/>
</dbReference>
<keyword evidence="2" id="KW-1185">Reference proteome</keyword>
<sequence length="158" mass="18271">MNAAMFKKWFIDMLNHLEEPCVIVMDNASYHSVLSVNYPKSNAIKSIVKQWLRENGVDFSPLETLSELRKRVKSLIPKEKNMNLMKLHFRWAMKLCVCRCTVSSLPGGRISQCRSVNINEVSETRPRCVILLLGIRVTLCKAKFSTYNFVTVINYRIL</sequence>
<evidence type="ECO:0000313" key="2">
    <source>
        <dbReference type="Proteomes" id="UP001160148"/>
    </source>
</evidence>
<proteinExistence type="predicted"/>
<reference evidence="1 2" key="1">
    <citation type="submission" date="2023-01" db="EMBL/GenBank/DDBJ databases">
        <authorList>
            <person name="Whitehead M."/>
        </authorList>
    </citation>
    <scope>NUCLEOTIDE SEQUENCE [LARGE SCALE GENOMIC DNA]</scope>
</reference>
<evidence type="ECO:0000313" key="1">
    <source>
        <dbReference type="EMBL" id="CAI6375776.1"/>
    </source>
</evidence>
<evidence type="ECO:0008006" key="3">
    <source>
        <dbReference type="Google" id="ProtNLM"/>
    </source>
</evidence>
<protein>
    <recommendedName>
        <fullName evidence="3">Tc1-like transposase DDE domain-containing protein</fullName>
    </recommendedName>
</protein>
<gene>
    <name evidence="1" type="ORF">MEUPH1_LOCUS29229</name>
</gene>
<dbReference type="AlphaFoldDB" id="A0AAV0Y8Z7"/>
<dbReference type="PANTHER" id="PTHR33939:SF1">
    <property type="entry name" value="DUF4371 DOMAIN-CONTAINING PROTEIN"/>
    <property type="match status" value="1"/>
</dbReference>
<dbReference type="PANTHER" id="PTHR33939">
    <property type="entry name" value="PROTEIN CBG22215"/>
    <property type="match status" value="1"/>
</dbReference>
<dbReference type="GO" id="GO:0003676">
    <property type="term" value="F:nucleic acid binding"/>
    <property type="evidence" value="ECO:0007669"/>
    <property type="project" value="InterPro"/>
</dbReference>
<dbReference type="Proteomes" id="UP001160148">
    <property type="component" value="Unassembled WGS sequence"/>
</dbReference>
<comment type="caution">
    <text evidence="1">The sequence shown here is derived from an EMBL/GenBank/DDBJ whole genome shotgun (WGS) entry which is preliminary data.</text>
</comment>